<comment type="subcellular location">
    <subcellularLocation>
        <location evidence="1">Membrane</location>
        <topology evidence="1">Multi-pass membrane protein</topology>
    </subcellularLocation>
</comment>
<keyword evidence="3" id="KW-1133">Transmembrane helix</keyword>
<sequence length="349" mass="37611">MYFAAPIVYGVLRRHPRHRKGCAVVGFVILLAGLIGASFAETVPQLLATQGVLYAIGGSIHYFPAFLYLDEWFIQRRGLAYGIVWAGTGTSGIAIPLTMEWILANWGFRTALRTWAVITVVLTTPALMFLKGRLPDRHASLGPQRLDMAFLRSPTFWVLQAGNVIQCLGYFMPTLYMPSFAVAQGWSSLSGTVAVSLCNGANVVGATLTGWLVDRYHVTTAINFCAVGTVLAVFLFWSFAVYQPVLYTFAVLYGLFAGGFSATWSGCAKPLRQRYPAVETGMVISLFSAGKGLGSVISGPLSGALVKSDSWKNHADFAYGSGYGSLILFSGITASFASIGWFGKKCGIV</sequence>
<evidence type="ECO:0000313" key="6">
    <source>
        <dbReference type="Proteomes" id="UP000275385"/>
    </source>
</evidence>
<keyword evidence="6" id="KW-1185">Reference proteome</keyword>
<gene>
    <name evidence="5" type="ORF">DL546_002880</name>
</gene>
<organism evidence="5 6">
    <name type="scientific">Coniochaeta pulveracea</name>
    <dbReference type="NCBI Taxonomy" id="177199"/>
    <lineage>
        <taxon>Eukaryota</taxon>
        <taxon>Fungi</taxon>
        <taxon>Dikarya</taxon>
        <taxon>Ascomycota</taxon>
        <taxon>Pezizomycotina</taxon>
        <taxon>Sordariomycetes</taxon>
        <taxon>Sordariomycetidae</taxon>
        <taxon>Coniochaetales</taxon>
        <taxon>Coniochaetaceae</taxon>
        <taxon>Coniochaeta</taxon>
    </lineage>
</organism>
<feature type="transmembrane region" description="Helical" evidence="3">
    <location>
        <begin position="110"/>
        <end position="130"/>
    </location>
</feature>
<dbReference type="InterPro" id="IPR050327">
    <property type="entry name" value="Proton-linked_MCT"/>
</dbReference>
<feature type="transmembrane region" description="Helical" evidence="3">
    <location>
        <begin position="317"/>
        <end position="342"/>
    </location>
</feature>
<keyword evidence="3" id="KW-0472">Membrane</keyword>
<dbReference type="InterPro" id="IPR036259">
    <property type="entry name" value="MFS_trans_sf"/>
</dbReference>
<protein>
    <recommendedName>
        <fullName evidence="4">Major facilitator superfamily (MFS) profile domain-containing protein</fullName>
    </recommendedName>
</protein>
<dbReference type="SUPFAM" id="SSF103473">
    <property type="entry name" value="MFS general substrate transporter"/>
    <property type="match status" value="1"/>
</dbReference>
<name>A0A420XXW3_9PEZI</name>
<dbReference type="InterPro" id="IPR020846">
    <property type="entry name" value="MFS_dom"/>
</dbReference>
<feature type="transmembrane region" description="Helical" evidence="3">
    <location>
        <begin position="150"/>
        <end position="172"/>
    </location>
</feature>
<feature type="transmembrane region" description="Helical" evidence="3">
    <location>
        <begin position="192"/>
        <end position="213"/>
    </location>
</feature>
<proteinExistence type="inferred from homology"/>
<dbReference type="GO" id="GO:0022857">
    <property type="term" value="F:transmembrane transporter activity"/>
    <property type="evidence" value="ECO:0007669"/>
    <property type="project" value="InterPro"/>
</dbReference>
<dbReference type="EMBL" id="QVQW01000101">
    <property type="protein sequence ID" value="RKU40501.1"/>
    <property type="molecule type" value="Genomic_DNA"/>
</dbReference>
<dbReference type="AlphaFoldDB" id="A0A420XXW3"/>
<dbReference type="Gene3D" id="1.20.1250.20">
    <property type="entry name" value="MFS general substrate transporter like domains"/>
    <property type="match status" value="2"/>
</dbReference>
<keyword evidence="3" id="KW-0812">Transmembrane</keyword>
<comment type="similarity">
    <text evidence="2">Belongs to the major facilitator superfamily. Monocarboxylate porter (TC 2.A.1.13) family.</text>
</comment>
<dbReference type="Pfam" id="PF07690">
    <property type="entry name" value="MFS_1"/>
    <property type="match status" value="1"/>
</dbReference>
<dbReference type="InterPro" id="IPR011701">
    <property type="entry name" value="MFS"/>
</dbReference>
<feature type="transmembrane region" description="Helical" evidence="3">
    <location>
        <begin position="245"/>
        <end position="265"/>
    </location>
</feature>
<feature type="transmembrane region" description="Helical" evidence="3">
    <location>
        <begin position="277"/>
        <end position="297"/>
    </location>
</feature>
<dbReference type="OrthoDB" id="2213137at2759"/>
<reference evidence="5 6" key="1">
    <citation type="submission" date="2018-08" db="EMBL/GenBank/DDBJ databases">
        <title>Draft genome of the lignicolous fungus Coniochaeta pulveracea.</title>
        <authorList>
            <person name="Borstlap C.J."/>
            <person name="De Witt R.N."/>
            <person name="Botha A."/>
            <person name="Volschenk H."/>
        </authorList>
    </citation>
    <scope>NUCLEOTIDE SEQUENCE [LARGE SCALE GENOMIC DNA]</scope>
    <source>
        <strain evidence="5 6">CAB683</strain>
    </source>
</reference>
<evidence type="ECO:0000256" key="2">
    <source>
        <dbReference type="ARBA" id="ARBA00006727"/>
    </source>
</evidence>
<comment type="caution">
    <text evidence="5">The sequence shown here is derived from an EMBL/GenBank/DDBJ whole genome shotgun (WGS) entry which is preliminary data.</text>
</comment>
<feature type="domain" description="Major facilitator superfamily (MFS) profile" evidence="4">
    <location>
        <begin position="155"/>
        <end position="349"/>
    </location>
</feature>
<feature type="transmembrane region" description="Helical" evidence="3">
    <location>
        <begin position="81"/>
        <end position="104"/>
    </location>
</feature>
<evidence type="ECO:0000256" key="1">
    <source>
        <dbReference type="ARBA" id="ARBA00004141"/>
    </source>
</evidence>
<feature type="transmembrane region" description="Helical" evidence="3">
    <location>
        <begin position="52"/>
        <end position="69"/>
    </location>
</feature>
<dbReference type="GO" id="GO:0016020">
    <property type="term" value="C:membrane"/>
    <property type="evidence" value="ECO:0007669"/>
    <property type="project" value="UniProtKB-SubCell"/>
</dbReference>
<evidence type="ECO:0000256" key="3">
    <source>
        <dbReference type="SAM" id="Phobius"/>
    </source>
</evidence>
<feature type="transmembrane region" description="Helical" evidence="3">
    <location>
        <begin position="220"/>
        <end position="239"/>
    </location>
</feature>
<evidence type="ECO:0000259" key="4">
    <source>
        <dbReference type="PROSITE" id="PS50850"/>
    </source>
</evidence>
<accession>A0A420XXW3</accession>
<dbReference type="PANTHER" id="PTHR11360:SF287">
    <property type="entry name" value="MFS MONOCARBOXYLATE TRANSPORTER"/>
    <property type="match status" value="1"/>
</dbReference>
<dbReference type="PANTHER" id="PTHR11360">
    <property type="entry name" value="MONOCARBOXYLATE TRANSPORTER"/>
    <property type="match status" value="1"/>
</dbReference>
<dbReference type="PROSITE" id="PS50850">
    <property type="entry name" value="MFS"/>
    <property type="match status" value="1"/>
</dbReference>
<feature type="transmembrane region" description="Helical" evidence="3">
    <location>
        <begin position="21"/>
        <end position="40"/>
    </location>
</feature>
<dbReference type="Proteomes" id="UP000275385">
    <property type="component" value="Unassembled WGS sequence"/>
</dbReference>
<evidence type="ECO:0000313" key="5">
    <source>
        <dbReference type="EMBL" id="RKU40501.1"/>
    </source>
</evidence>